<reference evidence="3" key="1">
    <citation type="submission" date="2023-01" db="EMBL/GenBank/DDBJ databases">
        <title>Xenophilus mangrovi sp. nov., isolated from soil of Mangrove nature reserve.</title>
        <authorList>
            <person name="Xu S."/>
            <person name="Liu Z."/>
            <person name="Xu Y."/>
        </authorList>
    </citation>
    <scope>NUCLEOTIDE SEQUENCE</scope>
    <source>
        <strain evidence="3">YW8</strain>
    </source>
</reference>
<evidence type="ECO:0000256" key="1">
    <source>
        <dbReference type="SAM" id="MobiDB-lite"/>
    </source>
</evidence>
<dbReference type="GO" id="GO:0008236">
    <property type="term" value="F:serine-type peptidase activity"/>
    <property type="evidence" value="ECO:0007669"/>
    <property type="project" value="InterPro"/>
</dbReference>
<dbReference type="Gene3D" id="3.40.50.1820">
    <property type="entry name" value="alpha/beta hydrolase"/>
    <property type="match status" value="2"/>
</dbReference>
<protein>
    <submittedName>
        <fullName evidence="3">Prolyl oligopeptidase family serine peptidase</fullName>
    </submittedName>
</protein>
<dbReference type="InterPro" id="IPR005152">
    <property type="entry name" value="Lipase_secreted"/>
</dbReference>
<dbReference type="SUPFAM" id="SSF53474">
    <property type="entry name" value="alpha/beta-Hydrolases"/>
    <property type="match status" value="1"/>
</dbReference>
<sequence length="551" mass="56897">MPSQPLPPCPQPRRAPSAHQRLVRHASTAAAVLATAVLAACGGGGGGGPVFIPPIVTPPSPPPPPPPPPPSSRGTLVEPAQSVASFTAKEFGTLLDLDDKGQALALIAGTPKCGFELQSVHYHTVGGKEEETTASAALMVPTGSDPACTGPRPIVMYAHGTTTDRAYDLSRWVNPEQSSAAEGVILAAMFAAQGYIVVAPNYAGYAQSKLPYHPYLNGTQQGRDVADSLKAARSVLPLAGASDSGALLLTGYSQGGYVALAAHRELQAMGQSVTASAPLSAPSAISLLTDYNFLGWPALGSTIFVPLLSTSWQQQFGDVYNSPDLIYESQYAQGIESLLPSLTPIGDLIAAGKLPLTALYPANAVPGPLTPELGIFYGANNLIRQSYLTAAVNDLQARPCPGNALPPSAGSLANPAALDCQPDNGLRRAAVANDLRNWLPTRPVFFCGGADDPTVNFLSTQATAGYFAARGMPQNMLQVLDLEAGNSGEGDPYAAARAGFAQAKADRYNSTEGDAAVKAEAVIRAYHGTLVPPFCVASARGFFQGVLAGGG</sequence>
<dbReference type="EMBL" id="JAQIPB010000010">
    <property type="protein sequence ID" value="MDA7418453.1"/>
    <property type="molecule type" value="Genomic_DNA"/>
</dbReference>
<dbReference type="Pfam" id="PF00326">
    <property type="entry name" value="Peptidase_S9"/>
    <property type="match status" value="1"/>
</dbReference>
<evidence type="ECO:0000313" key="4">
    <source>
        <dbReference type="Proteomes" id="UP001212602"/>
    </source>
</evidence>
<feature type="region of interest" description="Disordered" evidence="1">
    <location>
        <begin position="1"/>
        <end position="22"/>
    </location>
</feature>
<accession>A0AAE3NC29</accession>
<dbReference type="GO" id="GO:0004806">
    <property type="term" value="F:triacylglycerol lipase activity"/>
    <property type="evidence" value="ECO:0007669"/>
    <property type="project" value="InterPro"/>
</dbReference>
<gene>
    <name evidence="3" type="ORF">PGB34_18950</name>
</gene>
<dbReference type="AlphaFoldDB" id="A0AAE3NC29"/>
<dbReference type="GO" id="GO:0016042">
    <property type="term" value="P:lipid catabolic process"/>
    <property type="evidence" value="ECO:0007669"/>
    <property type="project" value="InterPro"/>
</dbReference>
<proteinExistence type="predicted"/>
<evidence type="ECO:0000313" key="3">
    <source>
        <dbReference type="EMBL" id="MDA7418453.1"/>
    </source>
</evidence>
<dbReference type="InterPro" id="IPR001375">
    <property type="entry name" value="Peptidase_S9_cat"/>
</dbReference>
<feature type="domain" description="Peptidase S9 prolyl oligopeptidase catalytic" evidence="2">
    <location>
        <begin position="188"/>
        <end position="268"/>
    </location>
</feature>
<comment type="caution">
    <text evidence="3">The sequence shown here is derived from an EMBL/GenBank/DDBJ whole genome shotgun (WGS) entry which is preliminary data.</text>
</comment>
<dbReference type="RefSeq" id="WP_271429670.1">
    <property type="nucleotide sequence ID" value="NZ_JAQIPB010000010.1"/>
</dbReference>
<feature type="compositionally biased region" description="Pro residues" evidence="1">
    <location>
        <begin position="52"/>
        <end position="71"/>
    </location>
</feature>
<dbReference type="GO" id="GO:0006508">
    <property type="term" value="P:proteolysis"/>
    <property type="evidence" value="ECO:0007669"/>
    <property type="project" value="InterPro"/>
</dbReference>
<keyword evidence="4" id="KW-1185">Reference proteome</keyword>
<feature type="compositionally biased region" description="Pro residues" evidence="1">
    <location>
        <begin position="1"/>
        <end position="13"/>
    </location>
</feature>
<name>A0AAE3NC29_9BURK</name>
<dbReference type="PANTHER" id="PTHR34853">
    <property type="match status" value="1"/>
</dbReference>
<organism evidence="3 4">
    <name type="scientific">Xenophilus arseniciresistens</name>
    <dbReference type="NCBI Taxonomy" id="1283306"/>
    <lineage>
        <taxon>Bacteria</taxon>
        <taxon>Pseudomonadati</taxon>
        <taxon>Pseudomonadota</taxon>
        <taxon>Betaproteobacteria</taxon>
        <taxon>Burkholderiales</taxon>
        <taxon>Comamonadaceae</taxon>
        <taxon>Xenophilus</taxon>
    </lineage>
</organism>
<dbReference type="PANTHER" id="PTHR34853:SF1">
    <property type="entry name" value="LIPASE 5"/>
    <property type="match status" value="1"/>
</dbReference>
<dbReference type="Proteomes" id="UP001212602">
    <property type="component" value="Unassembled WGS sequence"/>
</dbReference>
<evidence type="ECO:0000259" key="2">
    <source>
        <dbReference type="Pfam" id="PF00326"/>
    </source>
</evidence>
<feature type="region of interest" description="Disordered" evidence="1">
    <location>
        <begin position="52"/>
        <end position="76"/>
    </location>
</feature>
<dbReference type="InterPro" id="IPR029058">
    <property type="entry name" value="AB_hydrolase_fold"/>
</dbReference>